<dbReference type="PANTHER" id="PTHR37540">
    <property type="entry name" value="TRANSCRIPTION FACTOR (ACR-2), PUTATIVE-RELATED-RELATED"/>
    <property type="match status" value="1"/>
</dbReference>
<dbReference type="HOGENOM" id="CLU_033552_0_0_1"/>
<evidence type="ECO:0000313" key="2">
    <source>
        <dbReference type="EMBL" id="KEF62138.1"/>
    </source>
</evidence>
<dbReference type="AlphaFoldDB" id="A0A072PS21"/>
<name>A0A072PS21_9EURO</name>
<reference evidence="2 3" key="1">
    <citation type="submission" date="2013-03" db="EMBL/GenBank/DDBJ databases">
        <title>The Genome Sequence of Exophiala aquamarina CBS 119918.</title>
        <authorList>
            <consortium name="The Broad Institute Genomics Platform"/>
            <person name="Cuomo C."/>
            <person name="de Hoog S."/>
            <person name="Gorbushina A."/>
            <person name="Walker B."/>
            <person name="Young S.K."/>
            <person name="Zeng Q."/>
            <person name="Gargeya S."/>
            <person name="Fitzgerald M."/>
            <person name="Haas B."/>
            <person name="Abouelleil A."/>
            <person name="Allen A.W."/>
            <person name="Alvarado L."/>
            <person name="Arachchi H.M."/>
            <person name="Berlin A.M."/>
            <person name="Chapman S.B."/>
            <person name="Gainer-Dewar J."/>
            <person name="Goldberg J."/>
            <person name="Griggs A."/>
            <person name="Gujja S."/>
            <person name="Hansen M."/>
            <person name="Howarth C."/>
            <person name="Imamovic A."/>
            <person name="Ireland A."/>
            <person name="Larimer J."/>
            <person name="McCowan C."/>
            <person name="Murphy C."/>
            <person name="Pearson M."/>
            <person name="Poon T.W."/>
            <person name="Priest M."/>
            <person name="Roberts A."/>
            <person name="Saif S."/>
            <person name="Shea T."/>
            <person name="Sisk P."/>
            <person name="Sykes S."/>
            <person name="Wortman J."/>
            <person name="Nusbaum C."/>
            <person name="Birren B."/>
        </authorList>
    </citation>
    <scope>NUCLEOTIDE SEQUENCE [LARGE SCALE GENOMIC DNA]</scope>
    <source>
        <strain evidence="2 3">CBS 119918</strain>
    </source>
</reference>
<proteinExistence type="predicted"/>
<evidence type="ECO:0000313" key="3">
    <source>
        <dbReference type="Proteomes" id="UP000027920"/>
    </source>
</evidence>
<dbReference type="VEuPathDB" id="FungiDB:A1O9_00110"/>
<sequence length="582" mass="64884">MSSDLTFINLSGSKPRKKGTDLDTQTRVRSHVMKNVRRRQRLEDTRSQSQPYPIPPEYEDSLRAAAGKSIQVTPSRTCETCDQDSSSVRSSSLETPGSSGKGHASAVSNAPENQGVPLESFGLAPVAATHRGSRSAPFSLNQQAPREDYCIDEEQPETPKVIADNGRVLLPTPFFGSQIGDSVSSTVPPKEFSKLLSTMETYSSFLSEPLALMGNHPRPFTRSQRTLFQNCFEDQAFDELILFTIRLSHLGHTTAIAYRSENVPLCVHMKANALSRIQHHVSTTTEMPPIPLIGAIMFFLSFEIIRDGPAVPIHLAGLARLVKMRGGLASLPGPPYPIVPGIVACDLTLAATTSRMDPVFVQMGRPRLKSGANDMYTDLHQSSPLMQFESFQGLRRLYRDTPDVLVDVLEQAFLGTCKNLATKDISSRKPADRNMQQMFQEKESRYPRTEIPFVVAESCSVAGTIYYRATHKKIPFEDPVNRDDSKRLGAFLNSASLDDWRGIPYLYLWVILTGAAAAQCHPERQYLVARLFQFGFSIGLEQEEDFKQICLNFIWLRHQIRASEAAKVHTGVLETRPSKRYT</sequence>
<dbReference type="RefSeq" id="XP_013264728.1">
    <property type="nucleotide sequence ID" value="XM_013409274.1"/>
</dbReference>
<evidence type="ECO:0008006" key="4">
    <source>
        <dbReference type="Google" id="ProtNLM"/>
    </source>
</evidence>
<feature type="compositionally biased region" description="Polar residues" evidence="1">
    <location>
        <begin position="1"/>
        <end position="12"/>
    </location>
</feature>
<feature type="region of interest" description="Disordered" evidence="1">
    <location>
        <begin position="1"/>
        <end position="117"/>
    </location>
</feature>
<organism evidence="2 3">
    <name type="scientific">Exophiala aquamarina CBS 119918</name>
    <dbReference type="NCBI Taxonomy" id="1182545"/>
    <lineage>
        <taxon>Eukaryota</taxon>
        <taxon>Fungi</taxon>
        <taxon>Dikarya</taxon>
        <taxon>Ascomycota</taxon>
        <taxon>Pezizomycotina</taxon>
        <taxon>Eurotiomycetes</taxon>
        <taxon>Chaetothyriomycetidae</taxon>
        <taxon>Chaetothyriales</taxon>
        <taxon>Herpotrichiellaceae</taxon>
        <taxon>Exophiala</taxon>
    </lineage>
</organism>
<dbReference type="OrthoDB" id="3469225at2759"/>
<feature type="compositionally biased region" description="Polar residues" evidence="1">
    <location>
        <begin position="70"/>
        <end position="84"/>
    </location>
</feature>
<dbReference type="PANTHER" id="PTHR37540:SF10">
    <property type="entry name" value="SIGMA-70 REGION 2 FAMILY PROTEIN"/>
    <property type="match status" value="1"/>
</dbReference>
<feature type="compositionally biased region" description="Basic residues" evidence="1">
    <location>
        <begin position="28"/>
        <end position="40"/>
    </location>
</feature>
<evidence type="ECO:0000256" key="1">
    <source>
        <dbReference type="SAM" id="MobiDB-lite"/>
    </source>
</evidence>
<keyword evidence="3" id="KW-1185">Reference proteome</keyword>
<dbReference type="Proteomes" id="UP000027920">
    <property type="component" value="Unassembled WGS sequence"/>
</dbReference>
<accession>A0A072PS21</accession>
<dbReference type="GeneID" id="25275062"/>
<dbReference type="EMBL" id="AMGV01000001">
    <property type="protein sequence ID" value="KEF62138.1"/>
    <property type="molecule type" value="Genomic_DNA"/>
</dbReference>
<gene>
    <name evidence="2" type="ORF">A1O9_00110</name>
</gene>
<protein>
    <recommendedName>
        <fullName evidence="4">Transcription factor domain-containing protein</fullName>
    </recommendedName>
</protein>
<comment type="caution">
    <text evidence="2">The sequence shown here is derived from an EMBL/GenBank/DDBJ whole genome shotgun (WGS) entry which is preliminary data.</text>
</comment>